<evidence type="ECO:0000313" key="2">
    <source>
        <dbReference type="Proteomes" id="UP001168877"/>
    </source>
</evidence>
<organism evidence="1 2">
    <name type="scientific">Acer saccharum</name>
    <name type="common">Sugar maple</name>
    <dbReference type="NCBI Taxonomy" id="4024"/>
    <lineage>
        <taxon>Eukaryota</taxon>
        <taxon>Viridiplantae</taxon>
        <taxon>Streptophyta</taxon>
        <taxon>Embryophyta</taxon>
        <taxon>Tracheophyta</taxon>
        <taxon>Spermatophyta</taxon>
        <taxon>Magnoliopsida</taxon>
        <taxon>eudicotyledons</taxon>
        <taxon>Gunneridae</taxon>
        <taxon>Pentapetalae</taxon>
        <taxon>rosids</taxon>
        <taxon>malvids</taxon>
        <taxon>Sapindales</taxon>
        <taxon>Sapindaceae</taxon>
        <taxon>Hippocastanoideae</taxon>
        <taxon>Acereae</taxon>
        <taxon>Acer</taxon>
    </lineage>
</organism>
<comment type="caution">
    <text evidence="1">The sequence shown here is derived from an EMBL/GenBank/DDBJ whole genome shotgun (WGS) entry which is preliminary data.</text>
</comment>
<dbReference type="EMBL" id="JAUESC010000384">
    <property type="protein sequence ID" value="KAK0581880.1"/>
    <property type="molecule type" value="Genomic_DNA"/>
</dbReference>
<dbReference type="AlphaFoldDB" id="A0AA39S2D1"/>
<reference evidence="1" key="2">
    <citation type="submission" date="2023-06" db="EMBL/GenBank/DDBJ databases">
        <authorList>
            <person name="Swenson N.G."/>
            <person name="Wegrzyn J.L."/>
            <person name="Mcevoy S.L."/>
        </authorList>
    </citation>
    <scope>NUCLEOTIDE SEQUENCE</scope>
    <source>
        <strain evidence="1">NS2018</strain>
        <tissue evidence="1">Leaf</tissue>
    </source>
</reference>
<proteinExistence type="predicted"/>
<reference evidence="1" key="1">
    <citation type="journal article" date="2022" name="Plant J.">
        <title>Strategies of tolerance reflected in two North American maple genomes.</title>
        <authorList>
            <person name="McEvoy S.L."/>
            <person name="Sezen U.U."/>
            <person name="Trouern-Trend A."/>
            <person name="McMahon S.M."/>
            <person name="Schaberg P.G."/>
            <person name="Yang J."/>
            <person name="Wegrzyn J.L."/>
            <person name="Swenson N.G."/>
        </authorList>
    </citation>
    <scope>NUCLEOTIDE SEQUENCE</scope>
    <source>
        <strain evidence="1">NS2018</strain>
    </source>
</reference>
<sequence length="123" mass="13635">MTPVHSIFFSKSEHRTAAVANHTNTSPLFSLSLVHLDRVSGLEPSPLLLFSNRRSLFCRTAAALSSRSMVPLELMVVISGSWIERIDGKSHMKVVLRWMRERQKLRLTNDGDLGCGDGGGVDE</sequence>
<keyword evidence="2" id="KW-1185">Reference proteome</keyword>
<protein>
    <submittedName>
        <fullName evidence="1">Uncharacterized protein</fullName>
    </submittedName>
</protein>
<gene>
    <name evidence="1" type="ORF">LWI29_019073</name>
</gene>
<name>A0AA39S2D1_ACESA</name>
<accession>A0AA39S2D1</accession>
<dbReference type="Proteomes" id="UP001168877">
    <property type="component" value="Unassembled WGS sequence"/>
</dbReference>
<evidence type="ECO:0000313" key="1">
    <source>
        <dbReference type="EMBL" id="KAK0581880.1"/>
    </source>
</evidence>